<name>A0A8J6Y6M2_9BACT</name>
<dbReference type="NCBIfam" id="TIGR02074">
    <property type="entry name" value="PBP_1a_fam"/>
    <property type="match status" value="1"/>
</dbReference>
<comment type="caution">
    <text evidence="19">The sequence shown here is derived from an EMBL/GenBank/DDBJ whole genome shotgun (WGS) entry which is preliminary data.</text>
</comment>
<evidence type="ECO:0000259" key="18">
    <source>
        <dbReference type="Pfam" id="PF14814"/>
    </source>
</evidence>
<dbReference type="FunFam" id="1.10.3810.10:FF:000001">
    <property type="entry name" value="Penicillin-binding protein 1A"/>
    <property type="match status" value="1"/>
</dbReference>
<reference evidence="19 20" key="1">
    <citation type="submission" date="2020-08" db="EMBL/GenBank/DDBJ databases">
        <title>Acidobacteriota in marine sediments use diverse sulfur dissimilation pathways.</title>
        <authorList>
            <person name="Wasmund K."/>
        </authorList>
    </citation>
    <scope>NUCLEOTIDE SEQUENCE [LARGE SCALE GENOMIC DNA]</scope>
    <source>
        <strain evidence="19">MAG AM4</strain>
    </source>
</reference>
<comment type="pathway">
    <text evidence="1">Cell wall biogenesis; peptidoglycan biosynthesis.</text>
</comment>
<comment type="catalytic activity">
    <reaction evidence="14">
        <text>[GlcNAc-(1-&gt;4)-Mur2Ac(oyl-L-Ala-gamma-D-Glu-L-Lys-D-Ala-D-Ala)](n)-di-trans,octa-cis-undecaprenyl diphosphate + beta-D-GlcNAc-(1-&gt;4)-Mur2Ac(oyl-L-Ala-gamma-D-Glu-L-Lys-D-Ala-D-Ala)-di-trans,octa-cis-undecaprenyl diphosphate = [GlcNAc-(1-&gt;4)-Mur2Ac(oyl-L-Ala-gamma-D-Glu-L-Lys-D-Ala-D-Ala)](n+1)-di-trans,octa-cis-undecaprenyl diphosphate + di-trans,octa-cis-undecaprenyl diphosphate + H(+)</text>
        <dbReference type="Rhea" id="RHEA:23708"/>
        <dbReference type="Rhea" id="RHEA-COMP:9602"/>
        <dbReference type="Rhea" id="RHEA-COMP:9603"/>
        <dbReference type="ChEBI" id="CHEBI:15378"/>
        <dbReference type="ChEBI" id="CHEBI:58405"/>
        <dbReference type="ChEBI" id="CHEBI:60033"/>
        <dbReference type="ChEBI" id="CHEBI:78435"/>
        <dbReference type="EC" id="2.4.99.28"/>
    </reaction>
</comment>
<evidence type="ECO:0000259" key="16">
    <source>
        <dbReference type="Pfam" id="PF00905"/>
    </source>
</evidence>
<protein>
    <submittedName>
        <fullName evidence="19">PBP1A family penicillin-binding protein</fullName>
    </submittedName>
</protein>
<dbReference type="InterPro" id="IPR001264">
    <property type="entry name" value="Glyco_trans_51"/>
</dbReference>
<evidence type="ECO:0000256" key="2">
    <source>
        <dbReference type="ARBA" id="ARBA00007090"/>
    </source>
</evidence>
<dbReference type="GO" id="GO:0008658">
    <property type="term" value="F:penicillin binding"/>
    <property type="evidence" value="ECO:0007669"/>
    <property type="project" value="InterPro"/>
</dbReference>
<dbReference type="InterPro" id="IPR001460">
    <property type="entry name" value="PCN-bd_Tpept"/>
</dbReference>
<evidence type="ECO:0000256" key="4">
    <source>
        <dbReference type="ARBA" id="ARBA00022645"/>
    </source>
</evidence>
<dbReference type="InterPro" id="IPR012338">
    <property type="entry name" value="Beta-lactam/transpept-like"/>
</dbReference>
<comment type="similarity">
    <text evidence="3">In the N-terminal section; belongs to the glycosyltransferase 51 family.</text>
</comment>
<keyword evidence="9" id="KW-0133">Cell shape</keyword>
<keyword evidence="12" id="KW-0961">Cell wall biogenesis/degradation</keyword>
<keyword evidence="11" id="KW-0511">Multifunctional enzyme</keyword>
<dbReference type="GO" id="GO:0009252">
    <property type="term" value="P:peptidoglycan biosynthetic process"/>
    <property type="evidence" value="ECO:0007669"/>
    <property type="project" value="UniProtKB-KW"/>
</dbReference>
<dbReference type="GO" id="GO:0009002">
    <property type="term" value="F:serine-type D-Ala-D-Ala carboxypeptidase activity"/>
    <property type="evidence" value="ECO:0007669"/>
    <property type="project" value="UniProtKB-EC"/>
</dbReference>
<organism evidence="19 20">
    <name type="scientific">Candidatus Polarisedimenticola svalbardensis</name>
    <dbReference type="NCBI Taxonomy" id="2886004"/>
    <lineage>
        <taxon>Bacteria</taxon>
        <taxon>Pseudomonadati</taxon>
        <taxon>Acidobacteriota</taxon>
        <taxon>Candidatus Polarisedimenticolia</taxon>
        <taxon>Candidatus Polarisedimenticolales</taxon>
        <taxon>Candidatus Polarisedimenticolaceae</taxon>
        <taxon>Candidatus Polarisedimenticola</taxon>
    </lineage>
</organism>
<keyword evidence="6" id="KW-0328">Glycosyltransferase</keyword>
<dbReference type="PANTHER" id="PTHR32282:SF33">
    <property type="entry name" value="PEPTIDOGLYCAN GLYCOSYLTRANSFERASE"/>
    <property type="match status" value="1"/>
</dbReference>
<proteinExistence type="inferred from homology"/>
<comment type="similarity">
    <text evidence="2">In the C-terminal section; belongs to the transpeptidase family.</text>
</comment>
<evidence type="ECO:0000259" key="17">
    <source>
        <dbReference type="Pfam" id="PF00912"/>
    </source>
</evidence>
<evidence type="ECO:0000256" key="8">
    <source>
        <dbReference type="ARBA" id="ARBA00022801"/>
    </source>
</evidence>
<dbReference type="EMBL" id="JACXWD010000003">
    <property type="protein sequence ID" value="MBD3866821.1"/>
    <property type="molecule type" value="Genomic_DNA"/>
</dbReference>
<dbReference type="Gene3D" id="1.10.3810.10">
    <property type="entry name" value="Biosynthetic peptidoglycan transglycosylase-like"/>
    <property type="match status" value="1"/>
</dbReference>
<comment type="catalytic activity">
    <reaction evidence="13">
        <text>Preferential cleavage: (Ac)2-L-Lys-D-Ala-|-D-Ala. Also transpeptidation of peptidyl-alanyl moieties that are N-acyl substituents of D-alanine.</text>
        <dbReference type="EC" id="3.4.16.4"/>
    </reaction>
</comment>
<dbReference type="Gene3D" id="3.30.2060.10">
    <property type="entry name" value="Penicillin-binding protein 1b domain"/>
    <property type="match status" value="1"/>
</dbReference>
<keyword evidence="5" id="KW-0645">Protease</keyword>
<evidence type="ECO:0000256" key="5">
    <source>
        <dbReference type="ARBA" id="ARBA00022670"/>
    </source>
</evidence>
<evidence type="ECO:0000313" key="19">
    <source>
        <dbReference type="EMBL" id="MBD3866821.1"/>
    </source>
</evidence>
<dbReference type="AlphaFoldDB" id="A0A8J6Y6M2"/>
<evidence type="ECO:0000256" key="1">
    <source>
        <dbReference type="ARBA" id="ARBA00004752"/>
    </source>
</evidence>
<dbReference type="GO" id="GO:0006508">
    <property type="term" value="P:proteolysis"/>
    <property type="evidence" value="ECO:0007669"/>
    <property type="project" value="UniProtKB-KW"/>
</dbReference>
<dbReference type="Gene3D" id="3.40.710.10">
    <property type="entry name" value="DD-peptidase/beta-lactamase superfamily"/>
    <property type="match status" value="1"/>
</dbReference>
<accession>A0A8J6Y6M2</accession>
<evidence type="ECO:0000256" key="3">
    <source>
        <dbReference type="ARBA" id="ARBA00007739"/>
    </source>
</evidence>
<dbReference type="Pfam" id="PF14814">
    <property type="entry name" value="UB2H"/>
    <property type="match status" value="1"/>
</dbReference>
<dbReference type="InterPro" id="IPR023346">
    <property type="entry name" value="Lysozyme-like_dom_sf"/>
</dbReference>
<dbReference type="InterPro" id="IPR050396">
    <property type="entry name" value="Glycosyltr_51/Transpeptidase"/>
</dbReference>
<evidence type="ECO:0000256" key="7">
    <source>
        <dbReference type="ARBA" id="ARBA00022679"/>
    </source>
</evidence>
<dbReference type="SUPFAM" id="SSF53955">
    <property type="entry name" value="Lysozyme-like"/>
    <property type="match status" value="1"/>
</dbReference>
<dbReference type="Proteomes" id="UP000648239">
    <property type="component" value="Unassembled WGS sequence"/>
</dbReference>
<keyword evidence="10" id="KW-0573">Peptidoglycan synthesis</keyword>
<feature type="domain" description="Glycosyl transferase family 51" evidence="17">
    <location>
        <begin position="166"/>
        <end position="344"/>
    </location>
</feature>
<evidence type="ECO:0000256" key="12">
    <source>
        <dbReference type="ARBA" id="ARBA00023316"/>
    </source>
</evidence>
<evidence type="ECO:0000256" key="13">
    <source>
        <dbReference type="ARBA" id="ARBA00034000"/>
    </source>
</evidence>
<gene>
    <name evidence="19" type="ORF">IFK94_01745</name>
</gene>
<dbReference type="GO" id="GO:0008360">
    <property type="term" value="P:regulation of cell shape"/>
    <property type="evidence" value="ECO:0007669"/>
    <property type="project" value="UniProtKB-KW"/>
</dbReference>
<keyword evidence="8" id="KW-0378">Hydrolase</keyword>
<dbReference type="Pfam" id="PF00912">
    <property type="entry name" value="Transgly"/>
    <property type="match status" value="1"/>
</dbReference>
<dbReference type="InterPro" id="IPR036950">
    <property type="entry name" value="PBP_transglycosylase"/>
</dbReference>
<dbReference type="SUPFAM" id="SSF56601">
    <property type="entry name" value="beta-lactamase/transpeptidase-like"/>
    <property type="match status" value="1"/>
</dbReference>
<keyword evidence="7" id="KW-0808">Transferase</keyword>
<feature type="region of interest" description="Disordered" evidence="15">
    <location>
        <begin position="1"/>
        <end position="27"/>
    </location>
</feature>
<dbReference type="GO" id="GO:0008955">
    <property type="term" value="F:peptidoglycan glycosyltransferase activity"/>
    <property type="evidence" value="ECO:0007669"/>
    <property type="project" value="UniProtKB-EC"/>
</dbReference>
<evidence type="ECO:0000313" key="20">
    <source>
        <dbReference type="Proteomes" id="UP000648239"/>
    </source>
</evidence>
<dbReference type="PANTHER" id="PTHR32282">
    <property type="entry name" value="BINDING PROTEIN TRANSPEPTIDASE, PUTATIVE-RELATED"/>
    <property type="match status" value="1"/>
</dbReference>
<dbReference type="GO" id="GO:0071555">
    <property type="term" value="P:cell wall organization"/>
    <property type="evidence" value="ECO:0007669"/>
    <property type="project" value="UniProtKB-KW"/>
</dbReference>
<evidence type="ECO:0000256" key="9">
    <source>
        <dbReference type="ARBA" id="ARBA00022960"/>
    </source>
</evidence>
<dbReference type="InterPro" id="IPR028166">
    <property type="entry name" value="UB2H"/>
</dbReference>
<sequence>MMVSKKRKAADRRRRKPARGRGRTGRARRLKRLAAAAAVMAVVAAAVSLYLYVEVTSRFESRLWALPSGIYSSSLTLTAGSPVDAGYLSRRLDRCGYARTGDDPDRPGQYRLKGGLLEVSLRPFRSPAAEPGIRWRSLRIVNRRLAEILDRAGDRRDRVMFEPELLASLQGPRREDRQILMIEDVPPVFLKAILAAEDSRFFSHSGVDFRAVVRAALANVRQGKIVQGGSTITQQTVKNLYLGNQRTWWRKLRELPMALILDLRYEKERILEVYLNQVYLGQRGTEAVCGFQAAARFYFGRDLDDLSHSEQAVLAGLIRSPGRYNPFRHPEAALARRDQVLDAMVQRGWLTDEERRLASLEPLQLASGEKGFGKGRYLVDFVRADLSSFYDDQVLQEEGLKIFTTLDTQLQERAEEVLRTRLAALERSVPLLARNASRQPLQGAVLFSRPLTGAVLAMVGGRDYQDTQFNRTTQSRRQPGSCFKPFVYLAGFEKAINGGEGLTPGAVLDDAPITLISAGKSWSPMNYDREFRGPVTVRQALTDSINIPAVRAGEAAGFPQVIDLAGRCGISSPMQPWPSLALGTQEVSVLELATAYGTIANGGLRSEPRIIEEVWNAADEPLQSREVELHRAVSSRAAFLMNKILQGVLDHGTARSSRKLGYRGNAAGKTGTTDDTRDAWFVGYTPDLLGVVWVGYDDNRRTGLTGATGALPIWVDIVSTAGARNREAEFRRPSGIVKRRIDPLSGQLAVRACPRRLEELYASGTEPDSDCELHSRERRGWFKGLFRRKKNADD</sequence>
<dbReference type="Pfam" id="PF00905">
    <property type="entry name" value="Transpeptidase"/>
    <property type="match status" value="1"/>
</dbReference>
<evidence type="ECO:0000256" key="6">
    <source>
        <dbReference type="ARBA" id="ARBA00022676"/>
    </source>
</evidence>
<evidence type="ECO:0000256" key="15">
    <source>
        <dbReference type="SAM" id="MobiDB-lite"/>
    </source>
</evidence>
<feature type="domain" description="Bifunctional transglycosylase second" evidence="18">
    <location>
        <begin position="77"/>
        <end position="154"/>
    </location>
</feature>
<feature type="domain" description="Penicillin-binding protein transpeptidase" evidence="16">
    <location>
        <begin position="444"/>
        <end position="693"/>
    </location>
</feature>
<evidence type="ECO:0000256" key="14">
    <source>
        <dbReference type="ARBA" id="ARBA00049902"/>
    </source>
</evidence>
<keyword evidence="4" id="KW-0121">Carboxypeptidase</keyword>
<dbReference type="GO" id="GO:0030288">
    <property type="term" value="C:outer membrane-bounded periplasmic space"/>
    <property type="evidence" value="ECO:0007669"/>
    <property type="project" value="TreeGrafter"/>
</dbReference>
<evidence type="ECO:0000256" key="10">
    <source>
        <dbReference type="ARBA" id="ARBA00022984"/>
    </source>
</evidence>
<evidence type="ECO:0000256" key="11">
    <source>
        <dbReference type="ARBA" id="ARBA00023268"/>
    </source>
</evidence>